<sequence>MDVAALFVTGAGTGLLAGGTTCAAVQLGLLTGAVAGRHPTGSGPPPAGPGPAPGRPGSGPSAREGAGRPVLGFLAAKLVTHAALGALLGLAGGAVRLGPQARGILLAAAALLLVLFALDLLGFGPVRRVLRRGHGHGHGSGCGAAPDASGPAVRGRGVRRAAVLGAATVLLPCGLTLTAELLAVTSRSALGGAAVMTGFVLGTAPLFGLVGLTLGRSLALLRGRLTVLLAVALLAAAGWTMLSGLRLGGWLPAGGGTAAADSARFVRTDPSGTQVVTLWALDQGYRPAVVAARAGRRTVLVLRTRGTRGHTRAFTIPSLGKDVILPVDGETRVDLGAPGPGRMRFACASGHYPGAIMFR</sequence>
<feature type="transmembrane region" description="Helical" evidence="2">
    <location>
        <begin position="161"/>
        <end position="183"/>
    </location>
</feature>
<gene>
    <name evidence="5" type="ORF">ACFQZM_23640</name>
</gene>
<keyword evidence="6" id="KW-1185">Reference proteome</keyword>
<keyword evidence="2" id="KW-0472">Membrane</keyword>
<comment type="caution">
    <text evidence="5">The sequence shown here is derived from an EMBL/GenBank/DDBJ whole genome shotgun (WGS) entry which is preliminary data.</text>
</comment>
<feature type="region of interest" description="Disordered" evidence="1">
    <location>
        <begin position="36"/>
        <end position="64"/>
    </location>
</feature>
<evidence type="ECO:0000313" key="6">
    <source>
        <dbReference type="Proteomes" id="UP001597063"/>
    </source>
</evidence>
<keyword evidence="2" id="KW-1133">Transmembrane helix</keyword>
<dbReference type="Pfam" id="PF13473">
    <property type="entry name" value="Cupredoxin_1"/>
    <property type="match status" value="1"/>
</dbReference>
<dbReference type="EMBL" id="JBHTGP010000012">
    <property type="protein sequence ID" value="MFD0687510.1"/>
    <property type="molecule type" value="Genomic_DNA"/>
</dbReference>
<dbReference type="InterPro" id="IPR039447">
    <property type="entry name" value="UreH-like_TM_dom"/>
</dbReference>
<feature type="transmembrane region" description="Helical" evidence="2">
    <location>
        <begin position="70"/>
        <end position="91"/>
    </location>
</feature>
<dbReference type="Pfam" id="PF13386">
    <property type="entry name" value="DsbD_2"/>
    <property type="match status" value="1"/>
</dbReference>
<feature type="compositionally biased region" description="Pro residues" evidence="1">
    <location>
        <begin position="42"/>
        <end position="54"/>
    </location>
</feature>
<evidence type="ECO:0000259" key="4">
    <source>
        <dbReference type="Pfam" id="PF13473"/>
    </source>
</evidence>
<dbReference type="SUPFAM" id="SSF49503">
    <property type="entry name" value="Cupredoxins"/>
    <property type="match status" value="1"/>
</dbReference>
<name>A0ABW2XSN0_9ACTN</name>
<proteinExistence type="predicted"/>
<organism evidence="5 6">
    <name type="scientific">Actinomadura fibrosa</name>
    <dbReference type="NCBI Taxonomy" id="111802"/>
    <lineage>
        <taxon>Bacteria</taxon>
        <taxon>Bacillati</taxon>
        <taxon>Actinomycetota</taxon>
        <taxon>Actinomycetes</taxon>
        <taxon>Streptosporangiales</taxon>
        <taxon>Thermomonosporaceae</taxon>
        <taxon>Actinomadura</taxon>
    </lineage>
</organism>
<dbReference type="InterPro" id="IPR008972">
    <property type="entry name" value="Cupredoxin"/>
</dbReference>
<feature type="domain" description="Urease accessory protein UreH-like transmembrane" evidence="3">
    <location>
        <begin position="69"/>
        <end position="238"/>
    </location>
</feature>
<protein>
    <submittedName>
        <fullName evidence="5">Sulfite exporter TauE/SafE family protein</fullName>
    </submittedName>
</protein>
<feature type="transmembrane region" description="Helical" evidence="2">
    <location>
        <begin position="225"/>
        <end position="242"/>
    </location>
</feature>
<accession>A0ABW2XSN0</accession>
<feature type="transmembrane region" description="Helical" evidence="2">
    <location>
        <begin position="103"/>
        <end position="123"/>
    </location>
</feature>
<evidence type="ECO:0000313" key="5">
    <source>
        <dbReference type="EMBL" id="MFD0687510.1"/>
    </source>
</evidence>
<evidence type="ECO:0000259" key="3">
    <source>
        <dbReference type="Pfam" id="PF13386"/>
    </source>
</evidence>
<dbReference type="Gene3D" id="2.60.40.420">
    <property type="entry name" value="Cupredoxins - blue copper proteins"/>
    <property type="match status" value="1"/>
</dbReference>
<keyword evidence="2" id="KW-0812">Transmembrane</keyword>
<dbReference type="RefSeq" id="WP_131762125.1">
    <property type="nucleotide sequence ID" value="NZ_CAACUY010000212.1"/>
</dbReference>
<evidence type="ECO:0000256" key="2">
    <source>
        <dbReference type="SAM" id="Phobius"/>
    </source>
</evidence>
<feature type="domain" description="EfeO-type cupredoxin-like" evidence="4">
    <location>
        <begin position="270"/>
        <end position="352"/>
    </location>
</feature>
<dbReference type="InterPro" id="IPR028096">
    <property type="entry name" value="EfeO_Cupredoxin"/>
</dbReference>
<reference evidence="6" key="1">
    <citation type="journal article" date="2019" name="Int. J. Syst. Evol. Microbiol.">
        <title>The Global Catalogue of Microorganisms (GCM) 10K type strain sequencing project: providing services to taxonomists for standard genome sequencing and annotation.</title>
        <authorList>
            <consortium name="The Broad Institute Genomics Platform"/>
            <consortium name="The Broad Institute Genome Sequencing Center for Infectious Disease"/>
            <person name="Wu L."/>
            <person name="Ma J."/>
        </authorList>
    </citation>
    <scope>NUCLEOTIDE SEQUENCE [LARGE SCALE GENOMIC DNA]</scope>
    <source>
        <strain evidence="6">JCM 9371</strain>
    </source>
</reference>
<dbReference type="Proteomes" id="UP001597063">
    <property type="component" value="Unassembled WGS sequence"/>
</dbReference>
<evidence type="ECO:0000256" key="1">
    <source>
        <dbReference type="SAM" id="MobiDB-lite"/>
    </source>
</evidence>
<feature type="transmembrane region" description="Helical" evidence="2">
    <location>
        <begin position="189"/>
        <end position="213"/>
    </location>
</feature>